<keyword evidence="3" id="KW-1185">Reference proteome</keyword>
<dbReference type="AlphaFoldDB" id="A0A8H4X7E2"/>
<evidence type="ECO:0000259" key="1">
    <source>
        <dbReference type="Pfam" id="PF07859"/>
    </source>
</evidence>
<dbReference type="SUPFAM" id="SSF53474">
    <property type="entry name" value="alpha/beta-Hydrolases"/>
    <property type="match status" value="1"/>
</dbReference>
<accession>A0A8H4X7E2</accession>
<dbReference type="EMBL" id="JABEXW010000430">
    <property type="protein sequence ID" value="KAF4964055.1"/>
    <property type="molecule type" value="Genomic_DNA"/>
</dbReference>
<dbReference type="PANTHER" id="PTHR23024:SF648">
    <property type="entry name" value="ALPHA_BETA HYDROLASE FOLD PROTEIN"/>
    <property type="match status" value="1"/>
</dbReference>
<dbReference type="InterPro" id="IPR029058">
    <property type="entry name" value="AB_hydrolase_fold"/>
</dbReference>
<comment type="caution">
    <text evidence="2">The sequence shown here is derived from an EMBL/GenBank/DDBJ whole genome shotgun (WGS) entry which is preliminary data.</text>
</comment>
<dbReference type="Proteomes" id="UP000622797">
    <property type="component" value="Unassembled WGS sequence"/>
</dbReference>
<sequence>MYVRNHSHFSLSFLFVWNISINPLEDNSVSVHWPTKPFQMEEAPLPLLSWPPIPRATRYLYLFIIYIIKGLLELRWQLVRASTALGLAPKPSGSPVFSKSYPSRPGLKHRFFFPGTYELGKSFPLYIDIHGGGFAFGSPAYDDEFCAFISRKFNFLVISVQYSLSPWAKFPTPTEDIVAVVEDILQDESLPYDPSRVAMGGFSAGGNLALSACQSPKLQGKIKAAVPWYAPVDWSVDYEYKLASRSYRHDKDVDGLAALAPLFNNIYIPTGTDQRDPLLSMLYAKRNELPTWIFAIGAEFDMLNDEARRMMIRLAGESSITDMEKGAFDKEEGRLKWRMVAGAEHSFTHWWLKRGDQALAAKPLAEKWFTEVGRWLTEEAFIA</sequence>
<gene>
    <name evidence="2" type="ORF">FSARC_8004</name>
</gene>
<feature type="domain" description="Alpha/beta hydrolase fold-3" evidence="1">
    <location>
        <begin position="128"/>
        <end position="316"/>
    </location>
</feature>
<dbReference type="Gene3D" id="3.40.50.1820">
    <property type="entry name" value="alpha/beta hydrolase"/>
    <property type="match status" value="1"/>
</dbReference>
<organism evidence="2 3">
    <name type="scientific">Fusarium sarcochroum</name>
    <dbReference type="NCBI Taxonomy" id="1208366"/>
    <lineage>
        <taxon>Eukaryota</taxon>
        <taxon>Fungi</taxon>
        <taxon>Dikarya</taxon>
        <taxon>Ascomycota</taxon>
        <taxon>Pezizomycotina</taxon>
        <taxon>Sordariomycetes</taxon>
        <taxon>Hypocreomycetidae</taxon>
        <taxon>Hypocreales</taxon>
        <taxon>Nectriaceae</taxon>
        <taxon>Fusarium</taxon>
        <taxon>Fusarium lateritium species complex</taxon>
    </lineage>
</organism>
<dbReference type="PANTHER" id="PTHR23024">
    <property type="entry name" value="ARYLACETAMIDE DEACETYLASE"/>
    <property type="match status" value="1"/>
</dbReference>
<reference evidence="2" key="1">
    <citation type="journal article" date="2020" name="BMC Genomics">
        <title>Correction to: Identification and distribution of gene clusters required for synthesis of sphingolipid metabolism inhibitors in diverse species of the filamentous fungus Fusarium.</title>
        <authorList>
            <person name="Kim H.S."/>
            <person name="Lohmar J.M."/>
            <person name="Busman M."/>
            <person name="Brown D.W."/>
            <person name="Naumann T.A."/>
            <person name="Divon H.H."/>
            <person name="Lysoe E."/>
            <person name="Uhlig S."/>
            <person name="Proctor R.H."/>
        </authorList>
    </citation>
    <scope>NUCLEOTIDE SEQUENCE</scope>
    <source>
        <strain evidence="2">NRRL 20472</strain>
    </source>
</reference>
<proteinExistence type="predicted"/>
<reference evidence="2" key="2">
    <citation type="submission" date="2020-05" db="EMBL/GenBank/DDBJ databases">
        <authorList>
            <person name="Kim H.-S."/>
            <person name="Proctor R.H."/>
            <person name="Brown D.W."/>
        </authorList>
    </citation>
    <scope>NUCLEOTIDE SEQUENCE</scope>
    <source>
        <strain evidence="2">NRRL 20472</strain>
    </source>
</reference>
<dbReference type="OrthoDB" id="408631at2759"/>
<dbReference type="InterPro" id="IPR050466">
    <property type="entry name" value="Carboxylest/Gibb_receptor"/>
</dbReference>
<evidence type="ECO:0000313" key="3">
    <source>
        <dbReference type="Proteomes" id="UP000622797"/>
    </source>
</evidence>
<dbReference type="GO" id="GO:0016787">
    <property type="term" value="F:hydrolase activity"/>
    <property type="evidence" value="ECO:0007669"/>
    <property type="project" value="InterPro"/>
</dbReference>
<evidence type="ECO:0000313" key="2">
    <source>
        <dbReference type="EMBL" id="KAF4964055.1"/>
    </source>
</evidence>
<dbReference type="Pfam" id="PF07859">
    <property type="entry name" value="Abhydrolase_3"/>
    <property type="match status" value="1"/>
</dbReference>
<dbReference type="InterPro" id="IPR013094">
    <property type="entry name" value="AB_hydrolase_3"/>
</dbReference>
<protein>
    <recommendedName>
        <fullName evidence="1">Alpha/beta hydrolase fold-3 domain-containing protein</fullName>
    </recommendedName>
</protein>
<name>A0A8H4X7E2_9HYPO</name>